<gene>
    <name evidence="2" type="ORF">LZG35_16595</name>
</gene>
<protein>
    <submittedName>
        <fullName evidence="2">DUF2635 domain-containing protein</fullName>
    </submittedName>
</protein>
<name>A0A9Q3W459_9GAMM</name>
<dbReference type="Pfam" id="PF10948">
    <property type="entry name" value="DUF2635"/>
    <property type="match status" value="1"/>
</dbReference>
<dbReference type="RefSeq" id="WP_233926049.1">
    <property type="nucleotide sequence ID" value="NZ_JAJVKT010000022.1"/>
</dbReference>
<proteinExistence type="predicted"/>
<sequence length="75" mass="8251">MSKMYVKPNPERATVVRDPATARPLPATGGWVAKSAYWNRRLRDQDVIAAKPPTAAKALKEPGATARQNQKKGEH</sequence>
<evidence type="ECO:0000313" key="3">
    <source>
        <dbReference type="Proteomes" id="UP001107961"/>
    </source>
</evidence>
<dbReference type="AlphaFoldDB" id="A0A9Q3W459"/>
<accession>A0A9Q3W459</accession>
<reference evidence="2" key="1">
    <citation type="submission" date="2022-01" db="EMBL/GenBank/DDBJ databases">
        <authorList>
            <person name="Karlyshev A.V."/>
            <person name="Jaspars M."/>
        </authorList>
    </citation>
    <scope>NUCLEOTIDE SEQUENCE</scope>
    <source>
        <strain evidence="2">AGSA3-2</strain>
    </source>
</reference>
<evidence type="ECO:0000256" key="1">
    <source>
        <dbReference type="SAM" id="MobiDB-lite"/>
    </source>
</evidence>
<feature type="region of interest" description="Disordered" evidence="1">
    <location>
        <begin position="53"/>
        <end position="75"/>
    </location>
</feature>
<dbReference type="EMBL" id="JAJVKT010000022">
    <property type="protein sequence ID" value="MCE7510260.1"/>
    <property type="molecule type" value="Genomic_DNA"/>
</dbReference>
<comment type="caution">
    <text evidence="2">The sequence shown here is derived from an EMBL/GenBank/DDBJ whole genome shotgun (WGS) entry which is preliminary data.</text>
</comment>
<organism evidence="2 3">
    <name type="scientific">Alloalcanivorax xenomutans</name>
    <dbReference type="NCBI Taxonomy" id="1094342"/>
    <lineage>
        <taxon>Bacteria</taxon>
        <taxon>Pseudomonadati</taxon>
        <taxon>Pseudomonadota</taxon>
        <taxon>Gammaproteobacteria</taxon>
        <taxon>Oceanospirillales</taxon>
        <taxon>Alcanivoracaceae</taxon>
        <taxon>Alloalcanivorax</taxon>
    </lineage>
</organism>
<evidence type="ECO:0000313" key="2">
    <source>
        <dbReference type="EMBL" id="MCE7510260.1"/>
    </source>
</evidence>
<dbReference type="InterPro" id="IPR024400">
    <property type="entry name" value="DUF2635"/>
</dbReference>
<keyword evidence="3" id="KW-1185">Reference proteome</keyword>
<dbReference type="Proteomes" id="UP001107961">
    <property type="component" value="Unassembled WGS sequence"/>
</dbReference>